<dbReference type="EMBL" id="BMHY01000014">
    <property type="protein sequence ID" value="GGG85544.1"/>
    <property type="molecule type" value="Genomic_DNA"/>
</dbReference>
<dbReference type="InterPro" id="IPR019734">
    <property type="entry name" value="TPR_rpt"/>
</dbReference>
<feature type="repeat" description="TPR" evidence="1">
    <location>
        <begin position="291"/>
        <end position="324"/>
    </location>
</feature>
<comment type="caution">
    <text evidence="3">The sequence shown here is derived from an EMBL/GenBank/DDBJ whole genome shotgun (WGS) entry which is preliminary data.</text>
</comment>
<keyword evidence="4" id="KW-1185">Reference proteome</keyword>
<dbReference type="Pfam" id="PF00535">
    <property type="entry name" value="Glycos_transf_2"/>
    <property type="match status" value="1"/>
</dbReference>
<dbReference type="SUPFAM" id="SSF53448">
    <property type="entry name" value="Nucleotide-diphospho-sugar transferases"/>
    <property type="match status" value="1"/>
</dbReference>
<gene>
    <name evidence="3" type="ORF">GCM10010918_49420</name>
</gene>
<dbReference type="CDD" id="cd02511">
    <property type="entry name" value="Beta4Glucosyltransferase"/>
    <property type="match status" value="1"/>
</dbReference>
<dbReference type="InterPro" id="IPR029044">
    <property type="entry name" value="Nucleotide-diphossugar_trans"/>
</dbReference>
<evidence type="ECO:0000259" key="2">
    <source>
        <dbReference type="Pfam" id="PF00535"/>
    </source>
</evidence>
<dbReference type="PANTHER" id="PTHR43630:SF2">
    <property type="entry name" value="GLYCOSYLTRANSFERASE"/>
    <property type="match status" value="1"/>
</dbReference>
<feature type="domain" description="Glycosyltransferase 2-like" evidence="2">
    <location>
        <begin position="11"/>
        <end position="130"/>
    </location>
</feature>
<evidence type="ECO:0000256" key="1">
    <source>
        <dbReference type="PROSITE-ProRule" id="PRU00339"/>
    </source>
</evidence>
<dbReference type="Proteomes" id="UP000600247">
    <property type="component" value="Unassembled WGS sequence"/>
</dbReference>
<dbReference type="SUPFAM" id="SSF48452">
    <property type="entry name" value="TPR-like"/>
    <property type="match status" value="1"/>
</dbReference>
<dbReference type="Gene3D" id="1.25.40.10">
    <property type="entry name" value="Tetratricopeptide repeat domain"/>
    <property type="match status" value="1"/>
</dbReference>
<name>A0A917HNK5_9BACL</name>
<reference evidence="3 4" key="1">
    <citation type="journal article" date="2014" name="Int. J. Syst. Evol. Microbiol.">
        <title>Complete genome sequence of Corynebacterium casei LMG S-19264T (=DSM 44701T), isolated from a smear-ripened cheese.</title>
        <authorList>
            <consortium name="US DOE Joint Genome Institute (JGI-PGF)"/>
            <person name="Walter F."/>
            <person name="Albersmeier A."/>
            <person name="Kalinowski J."/>
            <person name="Ruckert C."/>
        </authorList>
    </citation>
    <scope>NUCLEOTIDE SEQUENCE [LARGE SCALE GENOMIC DNA]</scope>
    <source>
        <strain evidence="3 4">CGMCC 1.15286</strain>
    </source>
</reference>
<dbReference type="SMART" id="SM00028">
    <property type="entry name" value="TPR"/>
    <property type="match status" value="2"/>
</dbReference>
<dbReference type="Gene3D" id="3.90.550.10">
    <property type="entry name" value="Spore Coat Polysaccharide Biosynthesis Protein SpsA, Chain A"/>
    <property type="match status" value="1"/>
</dbReference>
<dbReference type="InterPro" id="IPR011990">
    <property type="entry name" value="TPR-like_helical_dom_sf"/>
</dbReference>
<dbReference type="PROSITE" id="PS50005">
    <property type="entry name" value="TPR"/>
    <property type="match status" value="1"/>
</dbReference>
<dbReference type="AlphaFoldDB" id="A0A917HNK5"/>
<sequence>MDHPLGKLPISLCMIVRDEEELLAQCLRSALPYISEIVVVDTGSVDGTAAIAAQFGAKLIQTEWIDDFAAVRNVALAHAVHPWLLVLDADEGLEPLAMEQWHRLLHDETRQGYYVQLVSSIGSAAIDVLQDRAGPMNVVKDLVCRLFRNDPRIRFTGAIHEESVTAIESAFGANAIGLAPIVVLHEGYREERLRQRGKRERNARIIEAALDRNPGDPMLRYARGTEFFTYGEWESAAAWLEPLAAQLPQDCGYASDVFLKLSHALRVSGRLQDAEHWAEKGWRVFGYADFPDLYEAQAAALLEQDRSEEAKQAYDRALAVGPAPIHYTSAPGAGTYRTLCSAGFAAERQYGWWEAADCYKEALRIDPGYSPAWERLIMLGALNEQFRPHWKEAIEWLLHRRLREEQQLGREQGTFDSGESGLGIEEWLWRFADAGLELDADISLLVIDQLGDRAAFWHGLLLVQQGDTEAGRGHWVQYAQQLVDEPKRRQIEAYLAALRLRNDRESDQAGTAEHAGDAQRAASAAGLAPAAFARTLLHVRAWPAWQALLAAAPAHEAAAAHSLPPLQWCALLGAKASAPGSAYAAQLLRAAAPVPAAPALLAAGAVAAAAGDWPAAAERFAAARASGPRPWLARAAGSGLAAAYAAYARRAAIPSLSGEAGIAPPSAPRLKAYANEQLAAALAPLTCPSPLISERELLLRISSALYSL</sequence>
<proteinExistence type="predicted"/>
<evidence type="ECO:0000313" key="3">
    <source>
        <dbReference type="EMBL" id="GGG85544.1"/>
    </source>
</evidence>
<dbReference type="PANTHER" id="PTHR43630">
    <property type="entry name" value="POLY-BETA-1,6-N-ACETYL-D-GLUCOSAMINE SYNTHASE"/>
    <property type="match status" value="1"/>
</dbReference>
<accession>A0A917HNK5</accession>
<keyword evidence="1" id="KW-0802">TPR repeat</keyword>
<organism evidence="3 4">
    <name type="scientific">Paenibacillus radicis</name>
    <name type="common">ex Gao et al. 2016</name>
    <dbReference type="NCBI Taxonomy" id="1737354"/>
    <lineage>
        <taxon>Bacteria</taxon>
        <taxon>Bacillati</taxon>
        <taxon>Bacillota</taxon>
        <taxon>Bacilli</taxon>
        <taxon>Bacillales</taxon>
        <taxon>Paenibacillaceae</taxon>
        <taxon>Paenibacillus</taxon>
    </lineage>
</organism>
<dbReference type="InterPro" id="IPR001173">
    <property type="entry name" value="Glyco_trans_2-like"/>
</dbReference>
<evidence type="ECO:0000313" key="4">
    <source>
        <dbReference type="Proteomes" id="UP000600247"/>
    </source>
</evidence>
<protein>
    <recommendedName>
        <fullName evidence="2">Glycosyltransferase 2-like domain-containing protein</fullName>
    </recommendedName>
</protein>